<evidence type="ECO:0000313" key="4">
    <source>
        <dbReference type="EMBL" id="BAU47802.1"/>
    </source>
</evidence>
<dbReference type="GO" id="GO:0016853">
    <property type="term" value="F:isomerase activity"/>
    <property type="evidence" value="ECO:0007669"/>
    <property type="project" value="UniProtKB-KW"/>
</dbReference>
<proteinExistence type="inferred from homology"/>
<dbReference type="Proteomes" id="UP000218899">
    <property type="component" value="Chromosome"/>
</dbReference>
<keyword evidence="2" id="KW-0413">Isomerase</keyword>
<evidence type="ECO:0000313" key="5">
    <source>
        <dbReference type="Proteomes" id="UP000218899"/>
    </source>
</evidence>
<name>A0A1B4V5G9_9GAMM</name>
<accession>A0A1B4V5G9</accession>
<dbReference type="InterPro" id="IPR004370">
    <property type="entry name" value="4-OT-like_dom"/>
</dbReference>
<dbReference type="OrthoDB" id="8561934at2"/>
<dbReference type="AlphaFoldDB" id="A0A1B4V5G9"/>
<evidence type="ECO:0000256" key="2">
    <source>
        <dbReference type="ARBA" id="ARBA00023235"/>
    </source>
</evidence>
<evidence type="ECO:0000256" key="1">
    <source>
        <dbReference type="ARBA" id="ARBA00006723"/>
    </source>
</evidence>
<dbReference type="SUPFAM" id="SSF55331">
    <property type="entry name" value="Tautomerase/MIF"/>
    <property type="match status" value="1"/>
</dbReference>
<protein>
    <submittedName>
        <fullName evidence="4">4-oxalocrotonate tautomerase</fullName>
    </submittedName>
</protein>
<evidence type="ECO:0000259" key="3">
    <source>
        <dbReference type="Pfam" id="PF01361"/>
    </source>
</evidence>
<organism evidence="4 5">
    <name type="scientific">Sulfurifustis variabilis</name>
    <dbReference type="NCBI Taxonomy" id="1675686"/>
    <lineage>
        <taxon>Bacteria</taxon>
        <taxon>Pseudomonadati</taxon>
        <taxon>Pseudomonadota</taxon>
        <taxon>Gammaproteobacteria</taxon>
        <taxon>Acidiferrobacterales</taxon>
        <taxon>Acidiferrobacteraceae</taxon>
        <taxon>Sulfurifustis</taxon>
    </lineage>
</organism>
<reference evidence="4 5" key="1">
    <citation type="submission" date="2015-08" db="EMBL/GenBank/DDBJ databases">
        <title>Complete genome sequence of Sulfurifustis variabilis.</title>
        <authorList>
            <person name="Miura A."/>
            <person name="Kojima H."/>
            <person name="Fukui M."/>
        </authorList>
    </citation>
    <scope>NUCLEOTIDE SEQUENCE [LARGE SCALE GENOMIC DNA]</scope>
    <source>
        <strain evidence="5">skN76</strain>
    </source>
</reference>
<dbReference type="PANTHER" id="PTHR35530:SF1">
    <property type="entry name" value="2-HYDROXYMUCONATE TAUTOMERASE"/>
    <property type="match status" value="1"/>
</dbReference>
<dbReference type="Pfam" id="PF01361">
    <property type="entry name" value="Tautomerase"/>
    <property type="match status" value="1"/>
</dbReference>
<dbReference type="EMBL" id="AP014936">
    <property type="protein sequence ID" value="BAU47802.1"/>
    <property type="molecule type" value="Genomic_DNA"/>
</dbReference>
<feature type="domain" description="4-oxalocrotonate tautomerase-like" evidence="3">
    <location>
        <begin position="67"/>
        <end position="122"/>
    </location>
</feature>
<comment type="similarity">
    <text evidence="1">Belongs to the 4-oxalocrotonate tautomerase family.</text>
</comment>
<keyword evidence="5" id="KW-1185">Reference proteome</keyword>
<dbReference type="PANTHER" id="PTHR35530">
    <property type="entry name" value="TAUTOMERASE-RELATED"/>
    <property type="match status" value="1"/>
</dbReference>
<dbReference type="InterPro" id="IPR014347">
    <property type="entry name" value="Tautomerase/MIF_sf"/>
</dbReference>
<dbReference type="KEGG" id="sva:SVA_1227"/>
<sequence length="133" mass="14348">MPYLNLRLAARPSDALAKAAAQALNAATAGILGKRPEVTSVLVEFVPEAQWFVGGEAAEAGGFATFHLDIKITAGTNTKDEKAAYLREIFRKMETLLGNVHPASYVVLHELPADAWGYGGETQEYRYVKGKPA</sequence>
<gene>
    <name evidence="4" type="ORF">SVA_1227</name>
</gene>
<dbReference type="Gene3D" id="3.30.429.10">
    <property type="entry name" value="Macrophage Migration Inhibitory Factor"/>
    <property type="match status" value="2"/>
</dbReference>
<dbReference type="RefSeq" id="WP_096460209.1">
    <property type="nucleotide sequence ID" value="NZ_AP014936.1"/>
</dbReference>